<organism evidence="2 3">
    <name type="scientific">Sporothrix schenckii 1099-18</name>
    <dbReference type="NCBI Taxonomy" id="1397361"/>
    <lineage>
        <taxon>Eukaryota</taxon>
        <taxon>Fungi</taxon>
        <taxon>Dikarya</taxon>
        <taxon>Ascomycota</taxon>
        <taxon>Pezizomycotina</taxon>
        <taxon>Sordariomycetes</taxon>
        <taxon>Sordariomycetidae</taxon>
        <taxon>Ophiostomatales</taxon>
        <taxon>Ophiostomataceae</taxon>
        <taxon>Sporothrix</taxon>
    </lineage>
</organism>
<name>A0A0F2M0H0_SPOSC</name>
<dbReference type="KEGG" id="ssck:SPSK_03780"/>
<evidence type="ECO:0000256" key="1">
    <source>
        <dbReference type="SAM" id="MobiDB-lite"/>
    </source>
</evidence>
<sequence>MGVKDMRKNDKAMAMTGDDGQHTTDSEDLSKTFMHNGLVLGMDGLNDVCGRPPSEVVVALSTMRNRHDVPAHWPLFGSSVARLANVGMRCPVSW</sequence>
<reference evidence="2 3" key="1">
    <citation type="journal article" date="2014" name="BMC Genomics">
        <title>Comparative genomics of the major fungal agents of human and animal Sporotrichosis: Sporothrix schenckii and Sporothrix brasiliensis.</title>
        <authorList>
            <person name="Teixeira M.M."/>
            <person name="de Almeida L.G."/>
            <person name="Kubitschek-Barreira P."/>
            <person name="Alves F.L."/>
            <person name="Kioshima E.S."/>
            <person name="Abadio A.K."/>
            <person name="Fernandes L."/>
            <person name="Derengowski L.S."/>
            <person name="Ferreira K.S."/>
            <person name="Souza R.C."/>
            <person name="Ruiz J.C."/>
            <person name="de Andrade N.C."/>
            <person name="Paes H.C."/>
            <person name="Nicola A.M."/>
            <person name="Albuquerque P."/>
            <person name="Gerber A.L."/>
            <person name="Martins V.P."/>
            <person name="Peconick L.D."/>
            <person name="Neto A.V."/>
            <person name="Chaucanez C.B."/>
            <person name="Silva P.A."/>
            <person name="Cunha O.L."/>
            <person name="de Oliveira F.F."/>
            <person name="dos Santos T.C."/>
            <person name="Barros A.L."/>
            <person name="Soares M.A."/>
            <person name="de Oliveira L.M."/>
            <person name="Marini M.M."/>
            <person name="Villalobos-Duno H."/>
            <person name="Cunha M.M."/>
            <person name="de Hoog S."/>
            <person name="da Silveira J.F."/>
            <person name="Henrissat B."/>
            <person name="Nino-Vega G.A."/>
            <person name="Cisalpino P.S."/>
            <person name="Mora-Montes H.M."/>
            <person name="Almeida S.R."/>
            <person name="Stajich J.E."/>
            <person name="Lopes-Bezerra L.M."/>
            <person name="Vasconcelos A.T."/>
            <person name="Felipe M.S."/>
        </authorList>
    </citation>
    <scope>NUCLEOTIDE SEQUENCE [LARGE SCALE GENOMIC DNA]</scope>
    <source>
        <strain evidence="2 3">1099-18</strain>
    </source>
</reference>
<dbReference type="Proteomes" id="UP000033710">
    <property type="component" value="Unassembled WGS sequence"/>
</dbReference>
<feature type="compositionally biased region" description="Basic and acidic residues" evidence="1">
    <location>
        <begin position="19"/>
        <end position="28"/>
    </location>
</feature>
<comment type="caution">
    <text evidence="2">The sequence shown here is derived from an EMBL/GenBank/DDBJ whole genome shotgun (WGS) entry which is preliminary data.</text>
</comment>
<dbReference type="EMBL" id="AXCR01000010">
    <property type="protein sequence ID" value="KJR82569.1"/>
    <property type="molecule type" value="Genomic_DNA"/>
</dbReference>
<accession>A0A0F2M0H0</accession>
<feature type="compositionally biased region" description="Basic and acidic residues" evidence="1">
    <location>
        <begin position="1"/>
        <end position="11"/>
    </location>
</feature>
<dbReference type="AlphaFoldDB" id="A0A0F2M0H0"/>
<reference evidence="2 3" key="2">
    <citation type="journal article" date="2015" name="Eukaryot. Cell">
        <title>Asexual propagation of a virulent clone complex in a human and feline outbreak of sporotrichosis.</title>
        <authorList>
            <person name="Teixeira Mde M."/>
            <person name="Rodrigues A.M."/>
            <person name="Tsui C.K."/>
            <person name="de Almeida L.G."/>
            <person name="Van Diepeningen A.D."/>
            <person name="van den Ende B.G."/>
            <person name="Fernandes G.F."/>
            <person name="Kano R."/>
            <person name="Hamelin R.C."/>
            <person name="Lopes-Bezerra L.M."/>
            <person name="Vasconcelos A.T."/>
            <person name="de Hoog S."/>
            <person name="de Camargo Z.P."/>
            <person name="Felipe M.S."/>
        </authorList>
    </citation>
    <scope>NUCLEOTIDE SEQUENCE [LARGE SCALE GENOMIC DNA]</scope>
    <source>
        <strain evidence="2 3">1099-18</strain>
    </source>
</reference>
<dbReference type="RefSeq" id="XP_016585245.1">
    <property type="nucleotide sequence ID" value="XM_016730614.1"/>
</dbReference>
<dbReference type="GeneID" id="27665891"/>
<gene>
    <name evidence="2" type="ORF">SPSK_03780</name>
</gene>
<proteinExistence type="predicted"/>
<dbReference type="VEuPathDB" id="FungiDB:SPSK_03780"/>
<evidence type="ECO:0000313" key="2">
    <source>
        <dbReference type="EMBL" id="KJR82569.1"/>
    </source>
</evidence>
<evidence type="ECO:0000313" key="3">
    <source>
        <dbReference type="Proteomes" id="UP000033710"/>
    </source>
</evidence>
<feature type="region of interest" description="Disordered" evidence="1">
    <location>
        <begin position="1"/>
        <end position="28"/>
    </location>
</feature>
<protein>
    <submittedName>
        <fullName evidence="2">Uncharacterized protein</fullName>
    </submittedName>
</protein>